<feature type="transmembrane region" description="Helical" evidence="1">
    <location>
        <begin position="114"/>
        <end position="130"/>
    </location>
</feature>
<sequence>MMPRRQQLDEKATIYHYQLIRRIPIPREVKISYLLIAALFGVLQGGLYGTTGILSWMISLIGVELVHFVIIRLTLIRVDEPEFRRFRWSVNAPWIGYVPVQHIEHGLFRRLHRHLLWFGLCVIAVAYPWVHESFMISLICWHLWTLAPRSVVLRKIRGLRRDGVLKLQPTDCSVYYR</sequence>
<reference evidence="2 3" key="1">
    <citation type="submission" date="2021-04" db="EMBL/GenBank/DDBJ databases">
        <authorList>
            <person name="Rakotoarivonina H."/>
        </authorList>
    </citation>
    <scope>NUCLEOTIDE SEQUENCE [LARGE SCALE GENOMIC DNA]</scope>
    <source>
        <strain evidence="2 3">XE</strain>
    </source>
</reference>
<dbReference type="Proteomes" id="UP000681526">
    <property type="component" value="Unassembled WGS sequence"/>
</dbReference>
<keyword evidence="1" id="KW-1133">Transmembrane helix</keyword>
<feature type="transmembrane region" description="Helical" evidence="1">
    <location>
        <begin position="53"/>
        <end position="75"/>
    </location>
</feature>
<feature type="transmembrane region" description="Helical" evidence="1">
    <location>
        <begin position="31"/>
        <end position="47"/>
    </location>
</feature>
<evidence type="ECO:0000313" key="2">
    <source>
        <dbReference type="EMBL" id="CAG5087880.1"/>
    </source>
</evidence>
<proteinExistence type="predicted"/>
<accession>A0ABM8V4W8</accession>
<evidence type="ECO:0000256" key="1">
    <source>
        <dbReference type="SAM" id="Phobius"/>
    </source>
</evidence>
<keyword evidence="3" id="KW-1185">Reference proteome</keyword>
<dbReference type="EMBL" id="CAJRAY010000051">
    <property type="protein sequence ID" value="CAG5087880.1"/>
    <property type="molecule type" value="Genomic_DNA"/>
</dbReference>
<comment type="caution">
    <text evidence="2">The sequence shown here is derived from an EMBL/GenBank/DDBJ whole genome shotgun (WGS) entry which is preliminary data.</text>
</comment>
<dbReference type="RefSeq" id="WP_213484703.1">
    <property type="nucleotide sequence ID" value="NZ_CAJRAY010000051.1"/>
</dbReference>
<feature type="transmembrane region" description="Helical" evidence="1">
    <location>
        <begin position="136"/>
        <end position="152"/>
    </location>
</feature>
<keyword evidence="1" id="KW-0472">Membrane</keyword>
<evidence type="ECO:0008006" key="4">
    <source>
        <dbReference type="Google" id="ProtNLM"/>
    </source>
</evidence>
<name>A0ABM8V4W8_THEXY</name>
<protein>
    <recommendedName>
        <fullName evidence="4">Transposase</fullName>
    </recommendedName>
</protein>
<keyword evidence="1" id="KW-0812">Transmembrane</keyword>
<gene>
    <name evidence="2" type="primary">txxe 2224</name>
    <name evidence="2" type="ORF">TXXE_11280</name>
</gene>
<organism evidence="2 3">
    <name type="scientific">Thermobacillus xylanilyticus</name>
    <dbReference type="NCBI Taxonomy" id="76633"/>
    <lineage>
        <taxon>Bacteria</taxon>
        <taxon>Bacillati</taxon>
        <taxon>Bacillota</taxon>
        <taxon>Bacilli</taxon>
        <taxon>Bacillales</taxon>
        <taxon>Paenibacillaceae</taxon>
        <taxon>Thermobacillus</taxon>
    </lineage>
</organism>
<evidence type="ECO:0000313" key="3">
    <source>
        <dbReference type="Proteomes" id="UP000681526"/>
    </source>
</evidence>